<dbReference type="SUPFAM" id="SSF58014">
    <property type="entry name" value="Coiled-coil domain of nucleotide exchange factor GrpE"/>
    <property type="match status" value="1"/>
</dbReference>
<dbReference type="Gene3D" id="2.30.22.10">
    <property type="entry name" value="Head domain of nucleotide exchange factor GrpE"/>
    <property type="match status" value="1"/>
</dbReference>
<dbReference type="RefSeq" id="WP_163384475.1">
    <property type="nucleotide sequence ID" value="NZ_JAUFQS010000007.1"/>
</dbReference>
<evidence type="ECO:0000313" key="7">
    <source>
        <dbReference type="EMBL" id="MDN3688048.1"/>
    </source>
</evidence>
<feature type="compositionally biased region" description="Basic and acidic residues" evidence="6">
    <location>
        <begin position="1"/>
        <end position="12"/>
    </location>
</feature>
<comment type="caution">
    <text evidence="7">The sequence shown here is derived from an EMBL/GenBank/DDBJ whole genome shotgun (WGS) entry which is preliminary data.</text>
</comment>
<keyword evidence="3 4" id="KW-0346">Stress response</keyword>
<evidence type="ECO:0000256" key="6">
    <source>
        <dbReference type="SAM" id="MobiDB-lite"/>
    </source>
</evidence>
<dbReference type="InterPro" id="IPR013805">
    <property type="entry name" value="GrpE_CC"/>
</dbReference>
<accession>A0ABT8C8U1</accession>
<evidence type="ECO:0000256" key="5">
    <source>
        <dbReference type="RuleBase" id="RU004478"/>
    </source>
</evidence>
<evidence type="ECO:0000256" key="1">
    <source>
        <dbReference type="ARBA" id="ARBA00009054"/>
    </source>
</evidence>
<reference evidence="8" key="1">
    <citation type="journal article" date="2019" name="Int. J. Syst. Evol. Microbiol.">
        <title>The Global Catalogue of Microorganisms (GCM) 10K type strain sequencing project: providing services to taxonomists for standard genome sequencing and annotation.</title>
        <authorList>
            <consortium name="The Broad Institute Genomics Platform"/>
            <consortium name="The Broad Institute Genome Sequencing Center for Infectious Disease"/>
            <person name="Wu L."/>
            <person name="Ma J."/>
        </authorList>
    </citation>
    <scope>NUCLEOTIDE SEQUENCE [LARGE SCALE GENOMIC DNA]</scope>
    <source>
        <strain evidence="8">CECT 7706</strain>
    </source>
</reference>
<feature type="region of interest" description="Disordered" evidence="6">
    <location>
        <begin position="1"/>
        <end position="53"/>
    </location>
</feature>
<dbReference type="PANTHER" id="PTHR21237">
    <property type="entry name" value="GRPE PROTEIN"/>
    <property type="match status" value="1"/>
</dbReference>
<dbReference type="InterPro" id="IPR000740">
    <property type="entry name" value="GrpE"/>
</dbReference>
<organism evidence="7 8">
    <name type="scientific">Cyclobacterium jeungdonense</name>
    <dbReference type="NCBI Taxonomy" id="708087"/>
    <lineage>
        <taxon>Bacteria</taxon>
        <taxon>Pseudomonadati</taxon>
        <taxon>Bacteroidota</taxon>
        <taxon>Cytophagia</taxon>
        <taxon>Cytophagales</taxon>
        <taxon>Cyclobacteriaceae</taxon>
        <taxon>Cyclobacterium</taxon>
    </lineage>
</organism>
<keyword evidence="3" id="KW-0963">Cytoplasm</keyword>
<dbReference type="InterPro" id="IPR009012">
    <property type="entry name" value="GrpE_head"/>
</dbReference>
<dbReference type="PROSITE" id="PS01071">
    <property type="entry name" value="GRPE"/>
    <property type="match status" value="1"/>
</dbReference>
<keyword evidence="8" id="KW-1185">Reference proteome</keyword>
<dbReference type="HAMAP" id="MF_01151">
    <property type="entry name" value="GrpE"/>
    <property type="match status" value="1"/>
</dbReference>
<comment type="subunit">
    <text evidence="3">Homodimer.</text>
</comment>
<dbReference type="SUPFAM" id="SSF51064">
    <property type="entry name" value="Head domain of nucleotide exchange factor GrpE"/>
    <property type="match status" value="1"/>
</dbReference>
<dbReference type="PANTHER" id="PTHR21237:SF23">
    <property type="entry name" value="GRPE PROTEIN HOMOLOG, MITOCHONDRIAL"/>
    <property type="match status" value="1"/>
</dbReference>
<proteinExistence type="inferred from homology"/>
<dbReference type="Pfam" id="PF01025">
    <property type="entry name" value="GrpE"/>
    <property type="match status" value="1"/>
</dbReference>
<comment type="similarity">
    <text evidence="1 3 5">Belongs to the GrpE family.</text>
</comment>
<comment type="function">
    <text evidence="3 4">Participates actively in the response to hyperosmotic and heat shock by preventing the aggregation of stress-denatured proteins, in association with DnaK and GrpE. It is the nucleotide exchange factor for DnaK and may function as a thermosensor. Unfolded proteins bind initially to DnaJ; upon interaction with the DnaJ-bound protein, DnaK hydrolyzes its bound ATP, resulting in the formation of a stable complex. GrpE releases ADP from DnaK; ATP binding to DnaK triggers the release of the substrate protein, thus completing the reaction cycle. Several rounds of ATP-dependent interactions between DnaJ, DnaK and GrpE are required for fully efficient folding.</text>
</comment>
<evidence type="ECO:0000313" key="8">
    <source>
        <dbReference type="Proteomes" id="UP001236663"/>
    </source>
</evidence>
<protein>
    <recommendedName>
        <fullName evidence="3 4">Protein GrpE</fullName>
    </recommendedName>
    <alternativeName>
        <fullName evidence="3">HSP-70 cofactor</fullName>
    </alternativeName>
</protein>
<keyword evidence="2 3" id="KW-0143">Chaperone</keyword>
<evidence type="ECO:0000256" key="4">
    <source>
        <dbReference type="RuleBase" id="RU000639"/>
    </source>
</evidence>
<gene>
    <name evidence="3" type="primary">grpE</name>
    <name evidence="7" type="ORF">QWZ15_09420</name>
</gene>
<evidence type="ECO:0000256" key="2">
    <source>
        <dbReference type="ARBA" id="ARBA00023186"/>
    </source>
</evidence>
<comment type="subcellular location">
    <subcellularLocation>
        <location evidence="3">Cytoplasm</location>
    </subcellularLocation>
</comment>
<dbReference type="PRINTS" id="PR00773">
    <property type="entry name" value="GRPEPROTEIN"/>
</dbReference>
<dbReference type="Gene3D" id="3.90.20.20">
    <property type="match status" value="1"/>
</dbReference>
<dbReference type="EMBL" id="JAUFQS010000007">
    <property type="protein sequence ID" value="MDN3688048.1"/>
    <property type="molecule type" value="Genomic_DNA"/>
</dbReference>
<evidence type="ECO:0000256" key="3">
    <source>
        <dbReference type="HAMAP-Rule" id="MF_01151"/>
    </source>
</evidence>
<dbReference type="CDD" id="cd00446">
    <property type="entry name" value="GrpE"/>
    <property type="match status" value="1"/>
</dbReference>
<name>A0ABT8C8U1_9BACT</name>
<sequence length="195" mass="22323">MTDRAKEDKEQGLEQTETAENPVNEGEVNQETDKEFSNESEESEVSESAKLAKENQELKDKYVRLYSEFDNFRRRTAKERLELVNTASQDLIQEILPVLDDFERSFKAENNSNDEEQKHAGSKLIYNKLLRMLTSRGLKPMEDLVGKDFDAEYHEAITQIPAPSEEMKGKIVDVVEKGYTLAGKVVRYAKVVIGK</sequence>
<dbReference type="Proteomes" id="UP001236663">
    <property type="component" value="Unassembled WGS sequence"/>
</dbReference>